<evidence type="ECO:0000313" key="3">
    <source>
        <dbReference type="Proteomes" id="UP000664859"/>
    </source>
</evidence>
<comment type="caution">
    <text evidence="2">The sequence shown here is derived from an EMBL/GenBank/DDBJ whole genome shotgun (WGS) entry which is preliminary data.</text>
</comment>
<feature type="region of interest" description="Disordered" evidence="1">
    <location>
        <begin position="220"/>
        <end position="239"/>
    </location>
</feature>
<reference evidence="2" key="1">
    <citation type="submission" date="2021-02" db="EMBL/GenBank/DDBJ databases">
        <title>First Annotated Genome of the Yellow-green Alga Tribonema minus.</title>
        <authorList>
            <person name="Mahan K.M."/>
        </authorList>
    </citation>
    <scope>NUCLEOTIDE SEQUENCE</scope>
    <source>
        <strain evidence="2">UTEX B ZZ1240</strain>
    </source>
</reference>
<feature type="region of interest" description="Disordered" evidence="1">
    <location>
        <begin position="1"/>
        <end position="21"/>
    </location>
</feature>
<feature type="region of interest" description="Disordered" evidence="1">
    <location>
        <begin position="116"/>
        <end position="135"/>
    </location>
</feature>
<feature type="compositionally biased region" description="Basic and acidic residues" evidence="1">
    <location>
        <begin position="220"/>
        <end position="235"/>
    </location>
</feature>
<dbReference type="EMBL" id="JAFCMP010000201">
    <property type="protein sequence ID" value="KAG5183540.1"/>
    <property type="molecule type" value="Genomic_DNA"/>
</dbReference>
<feature type="region of interest" description="Disordered" evidence="1">
    <location>
        <begin position="247"/>
        <end position="266"/>
    </location>
</feature>
<feature type="region of interest" description="Disordered" evidence="1">
    <location>
        <begin position="194"/>
        <end position="214"/>
    </location>
</feature>
<protein>
    <submittedName>
        <fullName evidence="2">Uncharacterized protein</fullName>
    </submittedName>
</protein>
<feature type="compositionally biased region" description="Low complexity" evidence="1">
    <location>
        <begin position="247"/>
        <end position="259"/>
    </location>
</feature>
<feature type="compositionally biased region" description="Basic and acidic residues" evidence="1">
    <location>
        <begin position="200"/>
        <end position="214"/>
    </location>
</feature>
<dbReference type="Proteomes" id="UP000664859">
    <property type="component" value="Unassembled WGS sequence"/>
</dbReference>
<accession>A0A835YY45</accession>
<keyword evidence="3" id="KW-1185">Reference proteome</keyword>
<evidence type="ECO:0000256" key="1">
    <source>
        <dbReference type="SAM" id="MobiDB-lite"/>
    </source>
</evidence>
<organism evidence="2 3">
    <name type="scientific">Tribonema minus</name>
    <dbReference type="NCBI Taxonomy" id="303371"/>
    <lineage>
        <taxon>Eukaryota</taxon>
        <taxon>Sar</taxon>
        <taxon>Stramenopiles</taxon>
        <taxon>Ochrophyta</taxon>
        <taxon>PX clade</taxon>
        <taxon>Xanthophyceae</taxon>
        <taxon>Tribonematales</taxon>
        <taxon>Tribonemataceae</taxon>
        <taxon>Tribonema</taxon>
    </lineage>
</organism>
<evidence type="ECO:0000313" key="2">
    <source>
        <dbReference type="EMBL" id="KAG5183540.1"/>
    </source>
</evidence>
<name>A0A835YY45_9STRA</name>
<proteinExistence type="predicted"/>
<dbReference type="AlphaFoldDB" id="A0A835YY45"/>
<sequence length="322" mass="33489">MSDFTCVSATPAPVPDGVPGSSGIDPAVLAEVDQLRSTDKDPVTAPYTSKYKAKDVLTEHVASLPALAASDRVRLLHRLGIIAFETEENHVADAKLSAAVEPCYPGLAQAIADAAGDEHETAANEQPPVPTTAPPIAATPLALSLPAETMECLTKLGVIWAQRACPRRALLYLLTAGSFRGEVARGGGELKLQSGEDEELKLQSGEERGGCTDQEKTLKLQSGEERGGSADKELKLPVGEGEVRAAGTGEEAAGAKATAGAGGGGSEQQRLMEVDRMAAAAHCLVAAKAVLRGTDTGGKEQRAEREAEIEMRLGAVYVKASR</sequence>
<gene>
    <name evidence="2" type="ORF">JKP88DRAFT_316631</name>
</gene>